<keyword evidence="1" id="KW-1185">Reference proteome</keyword>
<name>A0A1I8B743_MELHA</name>
<reference evidence="2" key="1">
    <citation type="submission" date="2016-11" db="UniProtKB">
        <authorList>
            <consortium name="WormBaseParasite"/>
        </authorList>
    </citation>
    <scope>IDENTIFICATION</scope>
</reference>
<evidence type="ECO:0000313" key="2">
    <source>
        <dbReference type="WBParaSite" id="MhA1_Contig147.frz3.gene7"/>
    </source>
</evidence>
<organism evidence="1 2">
    <name type="scientific">Meloidogyne hapla</name>
    <name type="common">Root-knot nematode worm</name>
    <dbReference type="NCBI Taxonomy" id="6305"/>
    <lineage>
        <taxon>Eukaryota</taxon>
        <taxon>Metazoa</taxon>
        <taxon>Ecdysozoa</taxon>
        <taxon>Nematoda</taxon>
        <taxon>Chromadorea</taxon>
        <taxon>Rhabditida</taxon>
        <taxon>Tylenchina</taxon>
        <taxon>Tylenchomorpha</taxon>
        <taxon>Tylenchoidea</taxon>
        <taxon>Meloidogynidae</taxon>
        <taxon>Meloidogyninae</taxon>
        <taxon>Meloidogyne</taxon>
    </lineage>
</organism>
<dbReference type="AlphaFoldDB" id="A0A1I8B743"/>
<sequence length="56" mass="5919">MDLIVCTAGGSIQSVSGVNETTTYVLEFAGVDAALSDSVDHCRSRLAPPGHFLMFM</sequence>
<evidence type="ECO:0000313" key="1">
    <source>
        <dbReference type="Proteomes" id="UP000095281"/>
    </source>
</evidence>
<proteinExistence type="predicted"/>
<protein>
    <submittedName>
        <fullName evidence="2">Fructose-bisphosphatase</fullName>
    </submittedName>
</protein>
<dbReference type="Proteomes" id="UP000095281">
    <property type="component" value="Unplaced"/>
</dbReference>
<accession>A0A1I8B743</accession>
<dbReference type="WBParaSite" id="MhA1_Contig147.frz3.gene7">
    <property type="protein sequence ID" value="MhA1_Contig147.frz3.gene7"/>
    <property type="gene ID" value="MhA1_Contig147.frz3.gene7"/>
</dbReference>